<dbReference type="InterPro" id="IPR020586">
    <property type="entry name" value="PSI_PsaA/B_CS"/>
</dbReference>
<evidence type="ECO:0000256" key="16">
    <source>
        <dbReference type="ARBA" id="ARBA00023004"/>
    </source>
</evidence>
<dbReference type="NCBIfam" id="TIGR01336">
    <property type="entry name" value="psaB"/>
    <property type="match status" value="1"/>
</dbReference>
<evidence type="ECO:0000256" key="13">
    <source>
        <dbReference type="ARBA" id="ARBA00022989"/>
    </source>
</evidence>
<feature type="binding site" evidence="20">
    <location>
        <position position="576"/>
    </location>
    <ligand>
        <name>[4Fe-4S] cluster</name>
        <dbReference type="ChEBI" id="CHEBI:49883"/>
        <note>ligand shared between dimeric partners</note>
    </ligand>
</feature>
<feature type="transmembrane region" description="Helical" evidence="22">
    <location>
        <begin position="380"/>
        <end position="401"/>
    </location>
</feature>
<keyword evidence="13 20" id="KW-1133">Transmembrane helix</keyword>
<evidence type="ECO:0000256" key="1">
    <source>
        <dbReference type="ARBA" id="ARBA00002612"/>
    </source>
</evidence>
<proteinExistence type="inferred from homology"/>
<feature type="binding site" evidence="20">
    <location>
        <position position="679"/>
    </location>
    <ligand>
        <name>phylloquinone</name>
        <dbReference type="ChEBI" id="CHEBI:18067"/>
        <label>B</label>
    </ligand>
</feature>
<dbReference type="Gene3D" id="1.20.1130.10">
    <property type="entry name" value="Photosystem I PsaA/PsaB"/>
    <property type="match status" value="1"/>
</dbReference>
<evidence type="ECO:0000256" key="6">
    <source>
        <dbReference type="ARBA" id="ARBA00022494"/>
    </source>
</evidence>
<keyword evidence="5 20" id="KW-0004">4Fe-4S</keyword>
<evidence type="ECO:0000256" key="17">
    <source>
        <dbReference type="ARBA" id="ARBA00023014"/>
    </source>
</evidence>
<keyword evidence="4 20" id="KW-0813">Transport</keyword>
<feature type="transmembrane region" description="Helical" evidence="22">
    <location>
        <begin position="718"/>
        <end position="739"/>
    </location>
</feature>
<feature type="binding site" description="axial binding residue" evidence="20">
    <location>
        <position position="670"/>
    </location>
    <ligand>
        <name>chlorophyll a</name>
        <dbReference type="ChEBI" id="CHEBI:58416"/>
        <label>B3</label>
    </ligand>
    <ligandPart>
        <name>Mg</name>
        <dbReference type="ChEBI" id="CHEBI:25107"/>
    </ligandPart>
</feature>
<feature type="binding site" description="axial binding residue" evidence="20">
    <location>
        <position position="662"/>
    </location>
    <ligand>
        <name>chlorophyll a</name>
        <dbReference type="ChEBI" id="CHEBI:58416"/>
        <label>B1</label>
    </ligand>
    <ligandPart>
        <name>Mg</name>
        <dbReference type="ChEBI" id="CHEBI:25107"/>
    </ligandPart>
</feature>
<comment type="function">
    <text evidence="1 20">PsaA and PsaB bind P700, the primary electron donor of photosystem I (PSI), as well as the electron acceptors A0, A1 and FX. PSI is a plastocyanin/cytochrome c6-ferredoxin oxidoreductase, converting photonic excitation into a charge separation, which transfers an electron from the donor P700 chlorophyll pair to the spectroscopically characterized acceptors A0, A1, FX, FA and FB in turn. Oxidized P700 is reduced on the lumenal side of the thylakoid membrane by plastocyanin or cytochrome c6.</text>
</comment>
<evidence type="ECO:0000256" key="20">
    <source>
        <dbReference type="HAMAP-Rule" id="MF_00482"/>
    </source>
</evidence>
<keyword evidence="12 20" id="KW-0249">Electron transport</keyword>
<comment type="similarity">
    <text evidence="3 20 21">Belongs to the PsaA/PsaB family.</text>
</comment>
<feature type="transmembrane region" description="Helical" evidence="22">
    <location>
        <begin position="583"/>
        <end position="604"/>
    </location>
</feature>
<dbReference type="InterPro" id="IPR001280">
    <property type="entry name" value="PSI_PsaA/B"/>
</dbReference>
<evidence type="ECO:0000256" key="2">
    <source>
        <dbReference type="ARBA" id="ARBA00004127"/>
    </source>
</evidence>
<dbReference type="GO" id="GO:0016491">
    <property type="term" value="F:oxidoreductase activity"/>
    <property type="evidence" value="ECO:0007669"/>
    <property type="project" value="UniProtKB-KW"/>
</dbReference>
<dbReference type="GO" id="GO:0012505">
    <property type="term" value="C:endomembrane system"/>
    <property type="evidence" value="ECO:0007669"/>
    <property type="project" value="UniProtKB-SubCell"/>
</dbReference>
<protein>
    <recommendedName>
        <fullName evidence="20">Photosystem I P700 chlorophyll a apoprotein A2</fullName>
        <ecNumber evidence="20">1.97.1.12</ecNumber>
    </recommendedName>
    <alternativeName>
        <fullName evidence="20">PsaB</fullName>
    </alternativeName>
</protein>
<evidence type="ECO:0000256" key="5">
    <source>
        <dbReference type="ARBA" id="ARBA00022485"/>
    </source>
</evidence>
<dbReference type="GO" id="GO:0015979">
    <property type="term" value="P:photosynthesis"/>
    <property type="evidence" value="ECO:0007669"/>
    <property type="project" value="UniProtKB-UniRule"/>
</dbReference>
<comment type="catalytic activity">
    <reaction evidence="19 20">
        <text>reduced [plastocyanin] + hnu + oxidized [2Fe-2S]-[ferredoxin] = oxidized [plastocyanin] + reduced [2Fe-2S]-[ferredoxin]</text>
        <dbReference type="Rhea" id="RHEA:30407"/>
        <dbReference type="Rhea" id="RHEA-COMP:10000"/>
        <dbReference type="Rhea" id="RHEA-COMP:10001"/>
        <dbReference type="Rhea" id="RHEA-COMP:10039"/>
        <dbReference type="Rhea" id="RHEA-COMP:10040"/>
        <dbReference type="ChEBI" id="CHEBI:29036"/>
        <dbReference type="ChEBI" id="CHEBI:30212"/>
        <dbReference type="ChEBI" id="CHEBI:33737"/>
        <dbReference type="ChEBI" id="CHEBI:33738"/>
        <dbReference type="ChEBI" id="CHEBI:49552"/>
        <dbReference type="EC" id="1.97.1.12"/>
    </reaction>
</comment>
<name>A0A7C3PL19_9CYAN</name>
<evidence type="ECO:0000256" key="22">
    <source>
        <dbReference type="SAM" id="Phobius"/>
    </source>
</evidence>
<sequence>MATKFPKFSQDLAQDPTTRRIWYGIATAHDFESHDGMTEENLYQKIFASHFGHIAIIFLWASGSLFHVAWQGNFEQWIKDPLNVRPIAHAIWDPQFGKPAVEAFTQAGANYPVDISYSGVYHWWYTIGMRTNGDLYQGSIFLLLLSAIFLFAGWLHLQPKFRPSLAWFKNAESRLNHHLAALFGVSSLAWTGHLVHVAIPESRGQHVGWDNFLSTLPHPAGLRPFFTGNWGVYAANPDTAGHVFGTGDGAGSAILTFLGGFHPQTESLWLTDIAHHHLAIAVIFIVAGHMYRTQFGIGHSIREMLDSKKGLVGGTSEGQFNLPHQGLYDTVNNSLHFQLGLALAALGVVTSLVAQHMYALPPYAFMAKDFTTQAALYTHHQYIAGFLMVGAFAHGAIFWIRDYDPEQNKGNVLARMLEHKEAIISHLSWVSLFLGFHTLGLYVHNDVVVAFGAPEKQILIEPVFAQFIQAAHGKVLYGMETLLSDPNSIATTAWPNAGNVWLPGWLDAINSGSNSLFLTIGPGDFLVHHAIALGLHTTTLILVKGALDARGSKLMPDKKDFGYSFPCDGPGRGGTCDISAWDAFYLAMFWMLNTIGWVTFYWHWKHLGIWSGNVSQFNESSTYLMGWLRDYLWLYSGPLINGYNPFGMNNLSVWAWMFLLGHLVWATGFMFLISWRGYWQELIETLVWAHERTPLANLVRWKDKPVALSIVQARLVGLAHFTVGYIVTYAAFLIASTAAKFG</sequence>
<keyword evidence="15 20" id="KW-0560">Oxidoreductase</keyword>
<dbReference type="AlphaFoldDB" id="A0A7C3PL19"/>
<evidence type="ECO:0000313" key="23">
    <source>
        <dbReference type="EMBL" id="HFM96617.1"/>
    </source>
</evidence>
<dbReference type="InterPro" id="IPR006244">
    <property type="entry name" value="PSI_PsaB"/>
</dbReference>
<keyword evidence="20" id="KW-0793">Thylakoid</keyword>
<gene>
    <name evidence="20 23" type="primary">psaB</name>
    <name evidence="23" type="ORF">ENR64_02415</name>
</gene>
<accession>A0A7C3PL19</accession>
<dbReference type="PIRSF" id="PIRSF002905">
    <property type="entry name" value="PSI_A"/>
    <property type="match status" value="1"/>
</dbReference>
<dbReference type="GO" id="GO:0009522">
    <property type="term" value="C:photosystem I"/>
    <property type="evidence" value="ECO:0007669"/>
    <property type="project" value="UniProtKB-KW"/>
</dbReference>
<feature type="transmembrane region" description="Helical" evidence="22">
    <location>
        <begin position="135"/>
        <end position="157"/>
    </location>
</feature>
<dbReference type="InterPro" id="IPR036408">
    <property type="entry name" value="PSI_PsaA/B_sf"/>
</dbReference>
<feature type="transmembrane region" description="Helical" evidence="22">
    <location>
        <begin position="339"/>
        <end position="360"/>
    </location>
</feature>
<evidence type="ECO:0000256" key="11">
    <source>
        <dbReference type="ARBA" id="ARBA00022842"/>
    </source>
</evidence>
<dbReference type="EMBL" id="DSRU01000039">
    <property type="protein sequence ID" value="HFM96617.1"/>
    <property type="molecule type" value="Genomic_DNA"/>
</dbReference>
<evidence type="ECO:0000256" key="4">
    <source>
        <dbReference type="ARBA" id="ARBA00022448"/>
    </source>
</evidence>
<dbReference type="HAMAP" id="MF_00482">
    <property type="entry name" value="PSI_PsaB"/>
    <property type="match status" value="1"/>
</dbReference>
<dbReference type="GO" id="GO:0000287">
    <property type="term" value="F:magnesium ion binding"/>
    <property type="evidence" value="ECO:0007669"/>
    <property type="project" value="UniProtKB-UniRule"/>
</dbReference>
<keyword evidence="17 20" id="KW-0411">Iron-sulfur</keyword>
<feature type="transmembrane region" description="Helical" evidence="22">
    <location>
        <begin position="422"/>
        <end position="443"/>
    </location>
</feature>
<feature type="transmembrane region" description="Helical" evidence="22">
    <location>
        <begin position="178"/>
        <end position="199"/>
    </location>
</feature>
<evidence type="ECO:0000256" key="15">
    <source>
        <dbReference type="ARBA" id="ARBA00023002"/>
    </source>
</evidence>
<keyword evidence="11 20" id="KW-0460">Magnesium</keyword>
<keyword evidence="9 20" id="KW-0479">Metal-binding</keyword>
<comment type="caution">
    <text evidence="23">The sequence shown here is derived from an EMBL/GenBank/DDBJ whole genome shotgun (WGS) entry which is preliminary data.</text>
</comment>
<comment type="subunit">
    <text evidence="20">The PsaA/B heterodimer binds the P700 chlorophyll special pair and subsequent electron acceptors. PSI consists of a core antenna complex that captures photons, and an electron transfer chain that converts photonic excitation into a charge separation. The cyanobacterial PSI reaction center is composed of one copy each of PsaA,B,C,D,E,F,I,J,K,L,M and X, and forms trimeric complexes.</text>
</comment>
<comment type="function">
    <text evidence="21">PsaA and psaB bind P700, the primary electron donor of photosystem I (PSI), as well as the electron acceptors A0, A1 and FX.</text>
</comment>
<evidence type="ECO:0000256" key="14">
    <source>
        <dbReference type="ARBA" id="ARBA00022991"/>
    </source>
</evidence>
<evidence type="ECO:0000256" key="19">
    <source>
        <dbReference type="ARBA" id="ARBA00048912"/>
    </source>
</evidence>
<dbReference type="SUPFAM" id="SSF81558">
    <property type="entry name" value="Photosystem I subunits PsaA/PsaB"/>
    <property type="match status" value="1"/>
</dbReference>
<dbReference type="GO" id="GO:0016168">
    <property type="term" value="F:chlorophyll binding"/>
    <property type="evidence" value="ECO:0007669"/>
    <property type="project" value="UniProtKB-KW"/>
</dbReference>
<keyword evidence="8 20" id="KW-0812">Transmembrane</keyword>
<dbReference type="PROSITE" id="PS00419">
    <property type="entry name" value="PHOTOSYSTEM_I_PSAAB"/>
    <property type="match status" value="1"/>
</dbReference>
<evidence type="ECO:0000256" key="8">
    <source>
        <dbReference type="ARBA" id="ARBA00022692"/>
    </source>
</evidence>
<dbReference type="PANTHER" id="PTHR30128:SF19">
    <property type="entry name" value="PHOTOSYSTEM I P700 CHLOROPHYLL A APOPROTEIN A1-RELATED"/>
    <property type="match status" value="1"/>
</dbReference>
<feature type="transmembrane region" description="Helical" evidence="22">
    <location>
        <begin position="273"/>
        <end position="291"/>
    </location>
</feature>
<keyword evidence="14 20" id="KW-0157">Chromophore</keyword>
<dbReference type="FunFam" id="1.20.1130.10:FF:000001">
    <property type="entry name" value="Photosystem I P700 chlorophyll a apoprotein A2"/>
    <property type="match status" value="1"/>
</dbReference>
<reference evidence="23" key="1">
    <citation type="journal article" date="2020" name="mSystems">
        <title>Genome- and Community-Level Interaction Insights into Carbon Utilization and Element Cycling Functions of Hydrothermarchaeota in Hydrothermal Sediment.</title>
        <authorList>
            <person name="Zhou Z."/>
            <person name="Liu Y."/>
            <person name="Xu W."/>
            <person name="Pan J."/>
            <person name="Luo Z.H."/>
            <person name="Li M."/>
        </authorList>
    </citation>
    <scope>NUCLEOTIDE SEQUENCE [LARGE SCALE GENOMIC DNA]</scope>
    <source>
        <strain evidence="23">SpSt-418</strain>
    </source>
</reference>
<organism evidence="23">
    <name type="scientific">Oscillatoriales cyanobacterium SpSt-418</name>
    <dbReference type="NCBI Taxonomy" id="2282169"/>
    <lineage>
        <taxon>Bacteria</taxon>
        <taxon>Bacillati</taxon>
        <taxon>Cyanobacteriota</taxon>
        <taxon>Cyanophyceae</taxon>
        <taxon>Oscillatoriophycideae</taxon>
        <taxon>Oscillatoriales</taxon>
    </lineage>
</organism>
<dbReference type="Pfam" id="PF00223">
    <property type="entry name" value="PsaA_PsaB"/>
    <property type="match status" value="1"/>
</dbReference>
<keyword evidence="6 20" id="KW-0148">Chlorophyll</keyword>
<dbReference type="EC" id="1.97.1.12" evidence="20"/>
<feature type="binding site" evidence="20">
    <location>
        <position position="678"/>
    </location>
    <ligand>
        <name>chlorophyll a</name>
        <dbReference type="ChEBI" id="CHEBI:58416"/>
        <label>B3</label>
    </ligand>
</feature>
<dbReference type="GO" id="GO:0009055">
    <property type="term" value="F:electron transfer activity"/>
    <property type="evidence" value="ECO:0007669"/>
    <property type="project" value="UniProtKB-UniRule"/>
</dbReference>
<evidence type="ECO:0000256" key="21">
    <source>
        <dbReference type="RuleBase" id="RU003775"/>
    </source>
</evidence>
<evidence type="ECO:0000256" key="3">
    <source>
        <dbReference type="ARBA" id="ARBA00010598"/>
    </source>
</evidence>
<comment type="subcellular location">
    <subcellularLocation>
        <location evidence="20 21">Cellular thylakoid membrane</location>
        <topology evidence="20 21">Multi-pass membrane protein</topology>
    </subcellularLocation>
    <subcellularLocation>
        <location evidence="2">Endomembrane system</location>
        <topology evidence="2">Multi-pass membrane protein</topology>
    </subcellularLocation>
</comment>
<feature type="transmembrane region" description="Helical" evidence="22">
    <location>
        <begin position="51"/>
        <end position="70"/>
    </location>
</feature>
<dbReference type="GO" id="GO:0031676">
    <property type="term" value="C:plasma membrane-derived thylakoid membrane"/>
    <property type="evidence" value="ECO:0007669"/>
    <property type="project" value="UniProtKB-SubCell"/>
</dbReference>
<evidence type="ECO:0000256" key="12">
    <source>
        <dbReference type="ARBA" id="ARBA00022982"/>
    </source>
</evidence>
<evidence type="ECO:0000256" key="9">
    <source>
        <dbReference type="ARBA" id="ARBA00022723"/>
    </source>
</evidence>
<evidence type="ECO:0000256" key="7">
    <source>
        <dbReference type="ARBA" id="ARBA00022531"/>
    </source>
</evidence>
<dbReference type="PANTHER" id="PTHR30128">
    <property type="entry name" value="OUTER MEMBRANE PROTEIN, OMPA-RELATED"/>
    <property type="match status" value="1"/>
</dbReference>
<dbReference type="GO" id="GO:0051539">
    <property type="term" value="F:4 iron, 4 sulfur cluster binding"/>
    <property type="evidence" value="ECO:0007669"/>
    <property type="project" value="UniProtKB-KW"/>
</dbReference>
<keyword evidence="7 20" id="KW-0602">Photosynthesis</keyword>
<evidence type="ECO:0000256" key="18">
    <source>
        <dbReference type="ARBA" id="ARBA00023136"/>
    </source>
</evidence>
<feature type="transmembrane region" description="Helical" evidence="22">
    <location>
        <begin position="653"/>
        <end position="673"/>
    </location>
</feature>
<keyword evidence="16 20" id="KW-0408">Iron</keyword>
<feature type="binding site" evidence="20">
    <location>
        <position position="567"/>
    </location>
    <ligand>
        <name>[4Fe-4S] cluster</name>
        <dbReference type="ChEBI" id="CHEBI:49883"/>
        <note>ligand shared between dimeric partners</note>
    </ligand>
</feature>
<evidence type="ECO:0000256" key="10">
    <source>
        <dbReference type="ARBA" id="ARBA00022836"/>
    </source>
</evidence>
<keyword evidence="18 20" id="KW-0472">Membrane</keyword>
<feature type="transmembrane region" description="Helical" evidence="22">
    <location>
        <begin position="525"/>
        <end position="547"/>
    </location>
</feature>
<dbReference type="PRINTS" id="PR00257">
    <property type="entry name" value="PHOTSYSPSAAB"/>
</dbReference>
<keyword evidence="10 20" id="KW-0603">Photosystem I</keyword>